<proteinExistence type="predicted"/>
<evidence type="ECO:0000256" key="1">
    <source>
        <dbReference type="SAM" id="MobiDB-lite"/>
    </source>
</evidence>
<reference evidence="2" key="1">
    <citation type="submission" date="2021-03" db="EMBL/GenBank/DDBJ databases">
        <title>Draft genome sequence of rust myrtle Austropuccinia psidii MF-1, a brazilian biotype.</title>
        <authorList>
            <person name="Quecine M.C."/>
            <person name="Pachon D.M.R."/>
            <person name="Bonatelli M.L."/>
            <person name="Correr F.H."/>
            <person name="Franceschini L.M."/>
            <person name="Leite T.F."/>
            <person name="Margarido G.R.A."/>
            <person name="Almeida C.A."/>
            <person name="Ferrarezi J.A."/>
            <person name="Labate C.A."/>
        </authorList>
    </citation>
    <scope>NUCLEOTIDE SEQUENCE</scope>
    <source>
        <strain evidence="2">MF-1</strain>
    </source>
</reference>
<dbReference type="Proteomes" id="UP000765509">
    <property type="component" value="Unassembled WGS sequence"/>
</dbReference>
<sequence>MIMCWTTYFMGDSDYFQQTTMDDNIKRNLVAKLFIEHSIEHEAYEAITSRVFGYDAHKIYQALKDQYNCPSWSSVVFHANTIFQNQTDHVNYINTYAMTINEAVQNYEHQLGKLDSKVITTLAIFFAVPSMHQHITPAINTLMATNPDLRLQPDDLLNMIRKIATVSPTFDHRTDIARINSASKFGTRQQSNDRPTSQHEISSNKSFPILPHRKDTQMPSS</sequence>
<evidence type="ECO:0000313" key="3">
    <source>
        <dbReference type="Proteomes" id="UP000765509"/>
    </source>
</evidence>
<feature type="compositionally biased region" description="Polar residues" evidence="1">
    <location>
        <begin position="181"/>
        <end position="206"/>
    </location>
</feature>
<dbReference type="EMBL" id="AVOT02023660">
    <property type="protein sequence ID" value="MBW0513842.1"/>
    <property type="molecule type" value="Genomic_DNA"/>
</dbReference>
<evidence type="ECO:0000313" key="2">
    <source>
        <dbReference type="EMBL" id="MBW0513842.1"/>
    </source>
</evidence>
<name>A0A9Q3E9W5_9BASI</name>
<organism evidence="2 3">
    <name type="scientific">Austropuccinia psidii MF-1</name>
    <dbReference type="NCBI Taxonomy" id="1389203"/>
    <lineage>
        <taxon>Eukaryota</taxon>
        <taxon>Fungi</taxon>
        <taxon>Dikarya</taxon>
        <taxon>Basidiomycota</taxon>
        <taxon>Pucciniomycotina</taxon>
        <taxon>Pucciniomycetes</taxon>
        <taxon>Pucciniales</taxon>
        <taxon>Sphaerophragmiaceae</taxon>
        <taxon>Austropuccinia</taxon>
    </lineage>
</organism>
<comment type="caution">
    <text evidence="2">The sequence shown here is derived from an EMBL/GenBank/DDBJ whole genome shotgun (WGS) entry which is preliminary data.</text>
</comment>
<accession>A0A9Q3E9W5</accession>
<gene>
    <name evidence="2" type="ORF">O181_053557</name>
</gene>
<keyword evidence="3" id="KW-1185">Reference proteome</keyword>
<feature type="region of interest" description="Disordered" evidence="1">
    <location>
        <begin position="181"/>
        <end position="221"/>
    </location>
</feature>
<dbReference type="AlphaFoldDB" id="A0A9Q3E9W5"/>
<feature type="compositionally biased region" description="Basic and acidic residues" evidence="1">
    <location>
        <begin position="212"/>
        <end position="221"/>
    </location>
</feature>
<protein>
    <submittedName>
        <fullName evidence="2">Uncharacterized protein</fullName>
    </submittedName>
</protein>